<dbReference type="InterPro" id="IPR036282">
    <property type="entry name" value="Glutathione-S-Trfase_C_sf"/>
</dbReference>
<dbReference type="FunFam" id="1.20.1050.10:FF:000056">
    <property type="entry name" value="Glutathione S-transferase"/>
    <property type="match status" value="1"/>
</dbReference>
<dbReference type="SUPFAM" id="SSF52833">
    <property type="entry name" value="Thioredoxin-like"/>
    <property type="match status" value="1"/>
</dbReference>
<feature type="non-terminal residue" evidence="1">
    <location>
        <position position="1"/>
    </location>
</feature>
<dbReference type="PANTHER" id="PTHR11571">
    <property type="entry name" value="GLUTATHIONE S-TRANSFERASE"/>
    <property type="match status" value="1"/>
</dbReference>
<dbReference type="Proteomes" id="UP001432322">
    <property type="component" value="Unassembled WGS sequence"/>
</dbReference>
<organism evidence="1 2">
    <name type="scientific">Pristionchus fissidentatus</name>
    <dbReference type="NCBI Taxonomy" id="1538716"/>
    <lineage>
        <taxon>Eukaryota</taxon>
        <taxon>Metazoa</taxon>
        <taxon>Ecdysozoa</taxon>
        <taxon>Nematoda</taxon>
        <taxon>Chromadorea</taxon>
        <taxon>Rhabditida</taxon>
        <taxon>Rhabditina</taxon>
        <taxon>Diplogasteromorpha</taxon>
        <taxon>Diplogasteroidea</taxon>
        <taxon>Neodiplogasteridae</taxon>
        <taxon>Pristionchus</taxon>
    </lineage>
</organism>
<dbReference type="CDD" id="cd03039">
    <property type="entry name" value="GST_N_Sigma_like"/>
    <property type="match status" value="1"/>
</dbReference>
<dbReference type="PANTHER" id="PTHR11571:SF150">
    <property type="entry name" value="GLUTATHIONE S-TRANSFERASE"/>
    <property type="match status" value="1"/>
</dbReference>
<evidence type="ECO:0000313" key="1">
    <source>
        <dbReference type="EMBL" id="GMT25417.1"/>
    </source>
</evidence>
<dbReference type="GO" id="GO:0004364">
    <property type="term" value="F:glutathione transferase activity"/>
    <property type="evidence" value="ECO:0007669"/>
    <property type="project" value="TreeGrafter"/>
</dbReference>
<dbReference type="EMBL" id="BTSY01000004">
    <property type="protein sequence ID" value="GMT25417.1"/>
    <property type="molecule type" value="Genomic_DNA"/>
</dbReference>
<dbReference type="Gene3D" id="3.40.30.10">
    <property type="entry name" value="Glutaredoxin"/>
    <property type="match status" value="1"/>
</dbReference>
<sequence>LTQFAFSSMPTYKLTYFDLRAGRGESCRVLFALGGVAYEDARVSREQWPEIAPCYAGPDNLTSALADALCDQYADFLQLWIGWFRVKFGFAEGNETELYEKLFVPARDKNFAFFEEALKKSTTGWLVSTPDLIWRGPPSKHPARYKSSCIPPAKTCLCVNM</sequence>
<keyword evidence="2" id="KW-1185">Reference proteome</keyword>
<dbReference type="InterPro" id="IPR050213">
    <property type="entry name" value="GST_superfamily"/>
</dbReference>
<comment type="caution">
    <text evidence="1">The sequence shown here is derived from an EMBL/GenBank/DDBJ whole genome shotgun (WGS) entry which is preliminary data.</text>
</comment>
<name>A0AAV5W0Q4_9BILA</name>
<evidence type="ECO:0000313" key="2">
    <source>
        <dbReference type="Proteomes" id="UP001432322"/>
    </source>
</evidence>
<reference evidence="1" key="1">
    <citation type="submission" date="2023-10" db="EMBL/GenBank/DDBJ databases">
        <title>Genome assembly of Pristionchus species.</title>
        <authorList>
            <person name="Yoshida K."/>
            <person name="Sommer R.J."/>
        </authorList>
    </citation>
    <scope>NUCLEOTIDE SEQUENCE</scope>
    <source>
        <strain evidence="1">RS5133</strain>
    </source>
</reference>
<dbReference type="SUPFAM" id="SSF47616">
    <property type="entry name" value="GST C-terminal domain-like"/>
    <property type="match status" value="1"/>
</dbReference>
<dbReference type="Gene3D" id="1.20.1050.10">
    <property type="match status" value="1"/>
</dbReference>
<dbReference type="InterPro" id="IPR036249">
    <property type="entry name" value="Thioredoxin-like_sf"/>
</dbReference>
<protein>
    <submittedName>
        <fullName evidence="1">Uncharacterized protein</fullName>
    </submittedName>
</protein>
<proteinExistence type="predicted"/>
<dbReference type="AlphaFoldDB" id="A0AAV5W0Q4"/>
<accession>A0AAV5W0Q4</accession>
<dbReference type="GO" id="GO:0006749">
    <property type="term" value="P:glutathione metabolic process"/>
    <property type="evidence" value="ECO:0007669"/>
    <property type="project" value="TreeGrafter"/>
</dbReference>
<gene>
    <name evidence="1" type="ORF">PFISCL1PPCAC_16714</name>
</gene>